<dbReference type="GO" id="GO:0032153">
    <property type="term" value="C:cell division site"/>
    <property type="evidence" value="ECO:0007669"/>
    <property type="project" value="TreeGrafter"/>
</dbReference>
<dbReference type="EMBL" id="SZOH01004777">
    <property type="protein sequence ID" value="TKI82914.1"/>
    <property type="molecule type" value="Genomic_DNA"/>
</dbReference>
<reference evidence="18 19" key="1">
    <citation type="journal article" date="2019" name="Environ. Microbiol.">
        <title>An active ?-lactamase is a part of an orchestrated cell wall stress resistance network of Bacillus subtilis and related rhizosphere species.</title>
        <authorList>
            <person name="Bucher T."/>
            <person name="Keren-Paz A."/>
            <person name="Hausser J."/>
            <person name="Olender T."/>
            <person name="Cytryn E."/>
            <person name="Kolodkin-Gal I."/>
        </authorList>
    </citation>
    <scope>NUCLEOTIDE SEQUENCE [LARGE SCALE GENOMIC DNA]</scope>
    <source>
        <strain evidence="18 19">I32</strain>
    </source>
</reference>
<dbReference type="GO" id="GO:0008955">
    <property type="term" value="F:peptidoglycan glycosyltransferase activity"/>
    <property type="evidence" value="ECO:0007669"/>
    <property type="project" value="UniProtKB-EC"/>
</dbReference>
<comment type="subcellular location">
    <subcellularLocation>
        <location evidence="1">Membrane</location>
        <topology evidence="1">Multi-pass membrane protein</topology>
    </subcellularLocation>
</comment>
<sequence length="150" mass="16886">MKKILKLNYLLLLPLFITCTLGIIMMYSASSIVAVQHYGYNSGHFIDSQLTKLILGTIGLIVCAILPYEIWKKRIVSIFIMVGGIFLLIMVLWKGKVVNNAQSWIFGIQPAEFLKLGTILVTARFFALRQEQAKNIWSGSGKLLFFLATI</sequence>
<keyword evidence="7 17" id="KW-1133">Transmembrane helix</keyword>
<evidence type="ECO:0000313" key="18">
    <source>
        <dbReference type="EMBL" id="TKI82914.1"/>
    </source>
</evidence>
<evidence type="ECO:0000256" key="3">
    <source>
        <dbReference type="ARBA" id="ARBA00022679"/>
    </source>
</evidence>
<comment type="function">
    <text evidence="16">Peptidoglycan polymerase that is essential for cell division.</text>
</comment>
<dbReference type="GO" id="GO:0005886">
    <property type="term" value="C:plasma membrane"/>
    <property type="evidence" value="ECO:0007669"/>
    <property type="project" value="TreeGrafter"/>
</dbReference>
<comment type="caution">
    <text evidence="18">The sequence shown here is derived from an EMBL/GenBank/DDBJ whole genome shotgun (WGS) entry which is preliminary data.</text>
</comment>
<evidence type="ECO:0000256" key="11">
    <source>
        <dbReference type="ARBA" id="ARBA00038053"/>
    </source>
</evidence>
<comment type="similarity">
    <text evidence="11">Belongs to the SEDS family. FtsW subfamily.</text>
</comment>
<keyword evidence="5" id="KW-0133">Cell shape</keyword>
<proteinExistence type="inferred from homology"/>
<dbReference type="Pfam" id="PF01098">
    <property type="entry name" value="FTSW_RODA_SPOVE"/>
    <property type="match status" value="1"/>
</dbReference>
<evidence type="ECO:0000256" key="7">
    <source>
        <dbReference type="ARBA" id="ARBA00022989"/>
    </source>
</evidence>
<evidence type="ECO:0000256" key="6">
    <source>
        <dbReference type="ARBA" id="ARBA00022984"/>
    </source>
</evidence>
<evidence type="ECO:0000256" key="14">
    <source>
        <dbReference type="ARBA" id="ARBA00044770"/>
    </source>
</evidence>
<protein>
    <recommendedName>
        <fullName evidence="12">Probable peptidoglycan glycosyltransferase FtsW</fullName>
        <ecNumber evidence="14">2.4.99.28</ecNumber>
    </recommendedName>
    <alternativeName>
        <fullName evidence="13">Cell division protein FtsW</fullName>
    </alternativeName>
    <alternativeName>
        <fullName evidence="10">Cell wall polymerase</fullName>
    </alternativeName>
    <alternativeName>
        <fullName evidence="9">Peptidoglycan polymerase</fullName>
    </alternativeName>
</protein>
<keyword evidence="6" id="KW-0573">Peptidoglycan synthesis</keyword>
<dbReference type="PANTHER" id="PTHR30474">
    <property type="entry name" value="CELL CYCLE PROTEIN"/>
    <property type="match status" value="1"/>
</dbReference>
<dbReference type="Proteomes" id="UP000308444">
    <property type="component" value="Unassembled WGS sequence"/>
</dbReference>
<keyword evidence="4 17" id="KW-0812">Transmembrane</keyword>
<evidence type="ECO:0000256" key="8">
    <source>
        <dbReference type="ARBA" id="ARBA00023136"/>
    </source>
</evidence>
<keyword evidence="3" id="KW-0808">Transferase</keyword>
<dbReference type="GO" id="GO:0009252">
    <property type="term" value="P:peptidoglycan biosynthetic process"/>
    <property type="evidence" value="ECO:0007669"/>
    <property type="project" value="UniProtKB-KW"/>
</dbReference>
<evidence type="ECO:0000256" key="5">
    <source>
        <dbReference type="ARBA" id="ARBA00022960"/>
    </source>
</evidence>
<comment type="catalytic activity">
    <reaction evidence="15">
        <text>[GlcNAc-(1-&gt;4)-Mur2Ac(oyl-L-Ala-gamma-D-Glu-L-Lys-D-Ala-D-Ala)](n)-di-trans,octa-cis-undecaprenyl diphosphate + beta-D-GlcNAc-(1-&gt;4)-Mur2Ac(oyl-L-Ala-gamma-D-Glu-L-Lys-D-Ala-D-Ala)-di-trans,octa-cis-undecaprenyl diphosphate = [GlcNAc-(1-&gt;4)-Mur2Ac(oyl-L-Ala-gamma-D-Glu-L-Lys-D-Ala-D-Ala)](n+1)-di-trans,octa-cis-undecaprenyl diphosphate + di-trans,octa-cis-undecaprenyl diphosphate + H(+)</text>
        <dbReference type="Rhea" id="RHEA:23708"/>
        <dbReference type="Rhea" id="RHEA-COMP:9602"/>
        <dbReference type="Rhea" id="RHEA-COMP:9603"/>
        <dbReference type="ChEBI" id="CHEBI:15378"/>
        <dbReference type="ChEBI" id="CHEBI:58405"/>
        <dbReference type="ChEBI" id="CHEBI:60033"/>
        <dbReference type="ChEBI" id="CHEBI:78435"/>
        <dbReference type="EC" id="2.4.99.28"/>
    </reaction>
</comment>
<feature type="transmembrane region" description="Helical" evidence="17">
    <location>
        <begin position="7"/>
        <end position="29"/>
    </location>
</feature>
<accession>A0A9X8ZZ75</accession>
<evidence type="ECO:0000256" key="2">
    <source>
        <dbReference type="ARBA" id="ARBA00022676"/>
    </source>
</evidence>
<dbReference type="PANTHER" id="PTHR30474:SF2">
    <property type="entry name" value="PEPTIDOGLYCAN GLYCOSYLTRANSFERASE FTSW-RELATED"/>
    <property type="match status" value="1"/>
</dbReference>
<dbReference type="GO" id="GO:0051301">
    <property type="term" value="P:cell division"/>
    <property type="evidence" value="ECO:0007669"/>
    <property type="project" value="InterPro"/>
</dbReference>
<dbReference type="InterPro" id="IPR001182">
    <property type="entry name" value="FtsW/RodA"/>
</dbReference>
<gene>
    <name evidence="18" type="ORF">FC695_41640</name>
</gene>
<evidence type="ECO:0000256" key="16">
    <source>
        <dbReference type="ARBA" id="ARBA00049966"/>
    </source>
</evidence>
<dbReference type="GO" id="GO:0008360">
    <property type="term" value="P:regulation of cell shape"/>
    <property type="evidence" value="ECO:0007669"/>
    <property type="project" value="UniProtKB-KW"/>
</dbReference>
<organism evidence="18 19">
    <name type="scientific">Bacillus cereus</name>
    <dbReference type="NCBI Taxonomy" id="1396"/>
    <lineage>
        <taxon>Bacteria</taxon>
        <taxon>Bacillati</taxon>
        <taxon>Bacillota</taxon>
        <taxon>Bacilli</taxon>
        <taxon>Bacillales</taxon>
        <taxon>Bacillaceae</taxon>
        <taxon>Bacillus</taxon>
        <taxon>Bacillus cereus group</taxon>
    </lineage>
</organism>
<evidence type="ECO:0000256" key="9">
    <source>
        <dbReference type="ARBA" id="ARBA00032370"/>
    </source>
</evidence>
<name>A0A9X8ZZ75_BACCE</name>
<feature type="transmembrane region" description="Helical" evidence="17">
    <location>
        <begin position="105"/>
        <end position="127"/>
    </location>
</feature>
<feature type="transmembrane region" description="Helical" evidence="17">
    <location>
        <begin position="49"/>
        <end position="68"/>
    </location>
</feature>
<evidence type="ECO:0000256" key="12">
    <source>
        <dbReference type="ARBA" id="ARBA00041185"/>
    </source>
</evidence>
<keyword evidence="8 17" id="KW-0472">Membrane</keyword>
<dbReference type="GO" id="GO:0015648">
    <property type="term" value="F:lipid-linked peptidoglycan transporter activity"/>
    <property type="evidence" value="ECO:0007669"/>
    <property type="project" value="TreeGrafter"/>
</dbReference>
<dbReference type="EC" id="2.4.99.28" evidence="14"/>
<feature type="non-terminal residue" evidence="18">
    <location>
        <position position="150"/>
    </location>
</feature>
<keyword evidence="2" id="KW-0328">Glycosyltransferase</keyword>
<evidence type="ECO:0000256" key="4">
    <source>
        <dbReference type="ARBA" id="ARBA00022692"/>
    </source>
</evidence>
<evidence type="ECO:0000256" key="17">
    <source>
        <dbReference type="SAM" id="Phobius"/>
    </source>
</evidence>
<evidence type="ECO:0000256" key="15">
    <source>
        <dbReference type="ARBA" id="ARBA00049902"/>
    </source>
</evidence>
<evidence type="ECO:0000256" key="1">
    <source>
        <dbReference type="ARBA" id="ARBA00004141"/>
    </source>
</evidence>
<dbReference type="AlphaFoldDB" id="A0A9X8ZZ75"/>
<evidence type="ECO:0000256" key="10">
    <source>
        <dbReference type="ARBA" id="ARBA00033270"/>
    </source>
</evidence>
<evidence type="ECO:0000313" key="19">
    <source>
        <dbReference type="Proteomes" id="UP000308444"/>
    </source>
</evidence>
<evidence type="ECO:0000256" key="13">
    <source>
        <dbReference type="ARBA" id="ARBA00041418"/>
    </source>
</evidence>
<feature type="transmembrane region" description="Helical" evidence="17">
    <location>
        <begin position="75"/>
        <end position="93"/>
    </location>
</feature>